<protein>
    <submittedName>
        <fullName evidence="1">Uncharacterized protein</fullName>
    </submittedName>
</protein>
<reference evidence="1 2" key="1">
    <citation type="journal article" date="2016" name="Eur. J. Clin. Microbiol. Infect. Dis.">
        <title>Whole genome sequencing as a tool for phylogenetic analysis of clinical strains of Mitis group streptococci.</title>
        <authorList>
            <person name="Rasmussen L.H."/>
            <person name="Dargis R."/>
            <person name="Hojholt K."/>
            <person name="Christensen J.J."/>
            <person name="Skovgaard O."/>
            <person name="Justesen U.S."/>
            <person name="Rosenvinge F.S."/>
            <person name="Moser C."/>
            <person name="Lukjancenko O."/>
            <person name="Rasmussen S."/>
            <person name="Nielsen X.C."/>
        </authorList>
    </citation>
    <scope>NUCLEOTIDE SEQUENCE [LARGE SCALE GENOMIC DNA]</scope>
    <source>
        <strain evidence="1 2">RH_9883_08</strain>
    </source>
</reference>
<accession>A0A1X1J4E8</accession>
<dbReference type="Proteomes" id="UP000193780">
    <property type="component" value="Unassembled WGS sequence"/>
</dbReference>
<sequence>MSSLTFSIWKPFIKSEKRGERWLQPILKTFDKLNPCDLKHEKGLYHLEVDKNKHYVFLVIESGKLEPRDTTVTDYYTNQKRENPKSETELEFLKQFFVLFDLDNNLLYFSDVRHRNLLEKILKDTTGVEFSIKGLYEDKEEFFKILSSVDEIQFTSKDDIFSTLSQKRGALYDLFETDGLEDLTLNIKLSSMKINKIKTFLRRILKESENHQLSSILIRGNDDAGFEHVFNRDTFIKKISINAEKQQATGKFLGSEVKDILLKEIESLSNEKVTKKR</sequence>
<dbReference type="AlphaFoldDB" id="A0A1X1J4E8"/>
<gene>
    <name evidence="1" type="ORF">B7708_01205</name>
</gene>
<comment type="caution">
    <text evidence="1">The sequence shown here is derived from an EMBL/GenBank/DDBJ whole genome shotgun (WGS) entry which is preliminary data.</text>
</comment>
<organism evidence="1 2">
    <name type="scientific">Streptococcus oralis subsp. dentisani</name>
    <dbReference type="NCBI Taxonomy" id="1458253"/>
    <lineage>
        <taxon>Bacteria</taxon>
        <taxon>Bacillati</taxon>
        <taxon>Bacillota</taxon>
        <taxon>Bacilli</taxon>
        <taxon>Lactobacillales</taxon>
        <taxon>Streptococcaceae</taxon>
        <taxon>Streptococcus</taxon>
    </lineage>
</organism>
<evidence type="ECO:0000313" key="2">
    <source>
        <dbReference type="Proteomes" id="UP000193780"/>
    </source>
</evidence>
<dbReference type="EMBL" id="NCUX01000026">
    <property type="protein sequence ID" value="ORO80252.1"/>
    <property type="molecule type" value="Genomic_DNA"/>
</dbReference>
<proteinExistence type="predicted"/>
<evidence type="ECO:0000313" key="1">
    <source>
        <dbReference type="EMBL" id="ORO80252.1"/>
    </source>
</evidence>
<dbReference type="RefSeq" id="WP_084973155.1">
    <property type="nucleotide sequence ID" value="NZ_NCUX01000026.1"/>
</dbReference>
<name>A0A1X1J4E8_STROR</name>